<gene>
    <name evidence="4" type="ORF">B4U79_17843</name>
</gene>
<dbReference type="PANTHER" id="PTHR46042">
    <property type="entry name" value="DIPHTHINE METHYLTRANSFERASE"/>
    <property type="match status" value="1"/>
</dbReference>
<protein>
    <submittedName>
        <fullName evidence="4">Uncharacterized protein</fullName>
    </submittedName>
</protein>
<dbReference type="PANTHER" id="PTHR46042:SF1">
    <property type="entry name" value="DIPHTHINE METHYLTRANSFERASE"/>
    <property type="match status" value="1"/>
</dbReference>
<dbReference type="Proteomes" id="UP000285301">
    <property type="component" value="Unassembled WGS sequence"/>
</dbReference>
<dbReference type="InterPro" id="IPR052415">
    <property type="entry name" value="Diphthine_MTase"/>
</dbReference>
<accession>A0A3S3R1L1</accession>
<dbReference type="Gene3D" id="2.130.10.10">
    <property type="entry name" value="YVTN repeat-like/Quinoprotein amine dehydrogenase"/>
    <property type="match status" value="1"/>
</dbReference>
<dbReference type="InterPro" id="IPR036322">
    <property type="entry name" value="WD40_repeat_dom_sf"/>
</dbReference>
<dbReference type="GO" id="GO:0061685">
    <property type="term" value="F:diphthine methylesterase activity"/>
    <property type="evidence" value="ECO:0007669"/>
    <property type="project" value="TreeGrafter"/>
</dbReference>
<dbReference type="AlphaFoldDB" id="A0A3S3R1L1"/>
<sequence length="348" mass="39435">MNFQLDSRLKLNYCPSVCEWLDASDGLFIVGTYELIESGECPSLTNSRLGSLVLVKHAQVIADYQCENGGVFDLKVAERHLKHQLCVAHSNGVFAVYWIHNENISLSFAVNTHSSMLTCLNYCFDNETSLFFLGDASGFMHIYREKDQLLKTAISKFDYPIWCTHILPLSPQTVLICIGTEDGFFKIIAFHITKVTHRIVQANNDSQSGVTTISSIDIKNEYCAAMQLFVGSYDEHIRFYTLKIDCESEDFSNIKLNITLTNCLKISGGGIWRITPIFSMDELYLLVSGMYSGAHIVKDAKTILTIKNFDKTKDEKEHLVYASLIDKSLSNLVICSFYQKTVYYFTQK</sequence>
<dbReference type="InterPro" id="IPR015943">
    <property type="entry name" value="WD40/YVTN_repeat-like_dom_sf"/>
</dbReference>
<evidence type="ECO:0000256" key="3">
    <source>
        <dbReference type="ARBA" id="ARBA00043952"/>
    </source>
</evidence>
<dbReference type="EMBL" id="NCKU01000118">
    <property type="protein sequence ID" value="RWS17109.1"/>
    <property type="molecule type" value="Genomic_DNA"/>
</dbReference>
<dbReference type="GO" id="GO:0005737">
    <property type="term" value="C:cytoplasm"/>
    <property type="evidence" value="ECO:0007669"/>
    <property type="project" value="TreeGrafter"/>
</dbReference>
<comment type="pathway">
    <text evidence="3">Protein modification.</text>
</comment>
<keyword evidence="5" id="KW-1185">Reference proteome</keyword>
<comment type="caution">
    <text evidence="4">The sequence shown here is derived from an EMBL/GenBank/DDBJ whole genome shotgun (WGS) entry which is preliminary data.</text>
</comment>
<keyword evidence="2" id="KW-0677">Repeat</keyword>
<evidence type="ECO:0000313" key="4">
    <source>
        <dbReference type="EMBL" id="RWS17109.1"/>
    </source>
</evidence>
<evidence type="ECO:0000256" key="1">
    <source>
        <dbReference type="ARBA" id="ARBA00022574"/>
    </source>
</evidence>
<dbReference type="GO" id="GO:0017183">
    <property type="term" value="P:protein histidyl modification to diphthamide"/>
    <property type="evidence" value="ECO:0007669"/>
    <property type="project" value="TreeGrafter"/>
</dbReference>
<dbReference type="STRING" id="1965070.A0A3S3R1L1"/>
<name>A0A3S3R1L1_9ACAR</name>
<dbReference type="SUPFAM" id="SSF50978">
    <property type="entry name" value="WD40 repeat-like"/>
    <property type="match status" value="1"/>
</dbReference>
<proteinExistence type="predicted"/>
<evidence type="ECO:0000256" key="2">
    <source>
        <dbReference type="ARBA" id="ARBA00022737"/>
    </source>
</evidence>
<organism evidence="4 5">
    <name type="scientific">Dinothrombium tinctorium</name>
    <dbReference type="NCBI Taxonomy" id="1965070"/>
    <lineage>
        <taxon>Eukaryota</taxon>
        <taxon>Metazoa</taxon>
        <taxon>Ecdysozoa</taxon>
        <taxon>Arthropoda</taxon>
        <taxon>Chelicerata</taxon>
        <taxon>Arachnida</taxon>
        <taxon>Acari</taxon>
        <taxon>Acariformes</taxon>
        <taxon>Trombidiformes</taxon>
        <taxon>Prostigmata</taxon>
        <taxon>Anystina</taxon>
        <taxon>Parasitengona</taxon>
        <taxon>Trombidioidea</taxon>
        <taxon>Trombidiidae</taxon>
        <taxon>Dinothrombium</taxon>
    </lineage>
</organism>
<dbReference type="OrthoDB" id="1930760at2759"/>
<reference evidence="4 5" key="1">
    <citation type="journal article" date="2018" name="Gigascience">
        <title>Genomes of trombidid mites reveal novel predicted allergens and laterally-transferred genes associated with secondary metabolism.</title>
        <authorList>
            <person name="Dong X."/>
            <person name="Chaisiri K."/>
            <person name="Xia D."/>
            <person name="Armstrong S.D."/>
            <person name="Fang Y."/>
            <person name="Donnelly M.J."/>
            <person name="Kadowaki T."/>
            <person name="McGarry J.W."/>
            <person name="Darby A.C."/>
            <person name="Makepeace B.L."/>
        </authorList>
    </citation>
    <scope>NUCLEOTIDE SEQUENCE [LARGE SCALE GENOMIC DNA]</scope>
    <source>
        <strain evidence="4">UoL-WK</strain>
    </source>
</reference>
<evidence type="ECO:0000313" key="5">
    <source>
        <dbReference type="Proteomes" id="UP000285301"/>
    </source>
</evidence>
<keyword evidence="1" id="KW-0853">WD repeat</keyword>